<dbReference type="SMART" id="SM00857">
    <property type="entry name" value="Resolvase"/>
    <property type="match status" value="1"/>
</dbReference>
<dbReference type="InterPro" id="IPR006119">
    <property type="entry name" value="Resolv_N"/>
</dbReference>
<dbReference type="InterPro" id="IPR011109">
    <property type="entry name" value="DNA_bind_recombinase_dom"/>
</dbReference>
<dbReference type="AlphaFoldDB" id="A0AB36ED36"/>
<evidence type="ECO:0000256" key="1">
    <source>
        <dbReference type="ARBA" id="ARBA00023125"/>
    </source>
</evidence>
<organism evidence="5 6">
    <name type="scientific">Agrobacterium tumefaciens</name>
    <dbReference type="NCBI Taxonomy" id="358"/>
    <lineage>
        <taxon>Bacteria</taxon>
        <taxon>Pseudomonadati</taxon>
        <taxon>Pseudomonadota</taxon>
        <taxon>Alphaproteobacteria</taxon>
        <taxon>Hyphomicrobiales</taxon>
        <taxon>Rhizobiaceae</taxon>
        <taxon>Rhizobium/Agrobacterium group</taxon>
        <taxon>Agrobacterium</taxon>
        <taxon>Agrobacterium tumefaciens complex</taxon>
    </lineage>
</organism>
<dbReference type="Pfam" id="PF07508">
    <property type="entry name" value="Recombinase"/>
    <property type="match status" value="1"/>
</dbReference>
<dbReference type="Pfam" id="PF00239">
    <property type="entry name" value="Resolvase"/>
    <property type="match status" value="1"/>
</dbReference>
<feature type="coiled-coil region" evidence="3">
    <location>
        <begin position="410"/>
        <end position="460"/>
    </location>
</feature>
<evidence type="ECO:0000256" key="2">
    <source>
        <dbReference type="ARBA" id="ARBA00023172"/>
    </source>
</evidence>
<dbReference type="PANTHER" id="PTHR30461">
    <property type="entry name" value="DNA-INVERTASE FROM LAMBDOID PROPHAGE"/>
    <property type="match status" value="1"/>
</dbReference>
<sequence length="597" mass="67008">MAYSIVSNPPPVTDWMHISRGAVMAKAYSYVRISSKAQIKGDGVRRQLDVSRAYADRAGLALDDELTDIGLSAYHGKHKAIGALGGFLDLVKAGKIEPGSVLIVESLDRLSRENPVTAQSQLLDILSADIDVVTLIDNQRYSKGNDYTQLIISLTVMYRAHEESKTKSLRLKAAAAKRKTDILAGQKRYVTNPPMWLTNVQTNGQWDCVINDFGLIVREMYELYDSGLGGHSIARLFNERSVPTFKSATSDFKTKGVWYSPTVINLLKHEAAIGTYRAGDQVAENYFPAVVDRDLFYRVQDRLRTQNNVRRGRKGGAYTNLFQGMAVCHHCGHAIRLNRGGVKNQVLYFSCHTRFIGSVCGGEGKKFIPYQGLEDAILRVVMDYYVDQSKGGNKSQDTIISDLNAYRQSRDEVAKRIANIRAVVETAENDDDRISFMARLNELRKDTASIDAKIKGLERQLRDFDEADKAEQTIHEEIRNEVSKWPSMSKEELFVSRSKIGHNLRRVITTVQVDVPAEQVIIAVGGFVRWWIVGVDGTVRTTGDWSALPFDILLARSKEFFGDRINVDSMRAVYDRIDVPRADPALWDNERAARGLM</sequence>
<keyword evidence="3" id="KW-0175">Coiled coil</keyword>
<evidence type="ECO:0000313" key="6">
    <source>
        <dbReference type="Proteomes" id="UP000093451"/>
    </source>
</evidence>
<dbReference type="EMBL" id="LXKT01000027">
    <property type="protein sequence ID" value="OCJ33477.1"/>
    <property type="molecule type" value="Genomic_DNA"/>
</dbReference>
<protein>
    <recommendedName>
        <fullName evidence="4">Resolvase/invertase-type recombinase catalytic domain-containing protein</fullName>
    </recommendedName>
</protein>
<dbReference type="Gene3D" id="3.90.1750.20">
    <property type="entry name" value="Putative Large Serine Recombinase, Chain B, Domain 2"/>
    <property type="match status" value="1"/>
</dbReference>
<evidence type="ECO:0000313" key="5">
    <source>
        <dbReference type="EMBL" id="OCJ33477.1"/>
    </source>
</evidence>
<reference evidence="5 6" key="1">
    <citation type="journal article" date="2016" name="PeerJ">
        <title>Gall-ID: tools for genotyping gall-causing phytopathogenic bacteria.</title>
        <authorList>
            <person name="Davis E.W.II."/>
            <person name="Weisberg A.J."/>
            <person name="Tabima J.F."/>
            <person name="Grunwald N.J."/>
            <person name="Chang J.H."/>
        </authorList>
    </citation>
    <scope>NUCLEOTIDE SEQUENCE [LARGE SCALE GENOMIC DNA]</scope>
    <source>
        <strain evidence="5 6">N2/73</strain>
    </source>
</reference>
<dbReference type="PANTHER" id="PTHR30461:SF2">
    <property type="entry name" value="SERINE RECOMBINASE PINE-RELATED"/>
    <property type="match status" value="1"/>
</dbReference>
<dbReference type="InterPro" id="IPR038109">
    <property type="entry name" value="DNA_bind_recomb_sf"/>
</dbReference>
<accession>A0AB36ED36</accession>
<keyword evidence="1" id="KW-0238">DNA-binding</keyword>
<comment type="caution">
    <text evidence="5">The sequence shown here is derived from an EMBL/GenBank/DDBJ whole genome shotgun (WGS) entry which is preliminary data.</text>
</comment>
<dbReference type="SUPFAM" id="SSF53041">
    <property type="entry name" value="Resolvase-like"/>
    <property type="match status" value="1"/>
</dbReference>
<dbReference type="Gene3D" id="3.40.50.1390">
    <property type="entry name" value="Resolvase, N-terminal catalytic domain"/>
    <property type="match status" value="1"/>
</dbReference>
<evidence type="ECO:0000256" key="3">
    <source>
        <dbReference type="SAM" id="Coils"/>
    </source>
</evidence>
<dbReference type="PROSITE" id="PS51736">
    <property type="entry name" value="RECOMBINASES_3"/>
    <property type="match status" value="1"/>
</dbReference>
<name>A0AB36ED36_AGRTU</name>
<dbReference type="InterPro" id="IPR036162">
    <property type="entry name" value="Resolvase-like_N_sf"/>
</dbReference>
<proteinExistence type="predicted"/>
<dbReference type="InterPro" id="IPR050639">
    <property type="entry name" value="SSR_resolvase"/>
</dbReference>
<dbReference type="GO" id="GO:0000150">
    <property type="term" value="F:DNA strand exchange activity"/>
    <property type="evidence" value="ECO:0007669"/>
    <property type="project" value="InterPro"/>
</dbReference>
<dbReference type="GO" id="GO:0003677">
    <property type="term" value="F:DNA binding"/>
    <property type="evidence" value="ECO:0007669"/>
    <property type="project" value="UniProtKB-KW"/>
</dbReference>
<dbReference type="CDD" id="cd00338">
    <property type="entry name" value="Ser_Recombinase"/>
    <property type="match status" value="1"/>
</dbReference>
<keyword evidence="2" id="KW-0233">DNA recombination</keyword>
<feature type="domain" description="Resolvase/invertase-type recombinase catalytic" evidence="4">
    <location>
        <begin position="26"/>
        <end position="182"/>
    </location>
</feature>
<dbReference type="Proteomes" id="UP000093451">
    <property type="component" value="Unassembled WGS sequence"/>
</dbReference>
<gene>
    <name evidence="5" type="ORF">A6U91_18780</name>
</gene>
<evidence type="ECO:0000259" key="4">
    <source>
        <dbReference type="PROSITE" id="PS51736"/>
    </source>
</evidence>